<reference evidence="2" key="3">
    <citation type="submission" date="2024-09" db="EMBL/GenBank/DDBJ databases">
        <authorList>
            <person name="Sun Q."/>
            <person name="Mori K."/>
        </authorList>
    </citation>
    <scope>NUCLEOTIDE SEQUENCE</scope>
    <source>
        <strain evidence="2">CGMCC 1.16527</strain>
    </source>
</reference>
<sequence>MTEPVIDGMSPILFNKDYGILAITGPLGPTAFFMDKPNDSLQIMKINRKLY</sequence>
<gene>
    <name evidence="1" type="ORF">ACFO3O_11415</name>
    <name evidence="2" type="ORF">ACFO3O_11450</name>
</gene>
<name>A0ABV9HXH9_9FLAO</name>
<dbReference type="EMBL" id="JBHSFV010000006">
    <property type="protein sequence ID" value="MFC4634520.1"/>
    <property type="molecule type" value="Genomic_DNA"/>
</dbReference>
<proteinExistence type="predicted"/>
<keyword evidence="3" id="KW-1185">Reference proteome</keyword>
<dbReference type="Proteomes" id="UP001596043">
    <property type="component" value="Unassembled WGS sequence"/>
</dbReference>
<evidence type="ECO:0000313" key="2">
    <source>
        <dbReference type="EMBL" id="MFC4634527.1"/>
    </source>
</evidence>
<evidence type="ECO:0000313" key="1">
    <source>
        <dbReference type="EMBL" id="MFC4634520.1"/>
    </source>
</evidence>
<reference evidence="3" key="2">
    <citation type="journal article" date="2019" name="Int. J. Syst. Evol. Microbiol.">
        <title>The Global Catalogue of Microorganisms (GCM) 10K type strain sequencing project: providing services to taxonomists for standard genome sequencing and annotation.</title>
        <authorList>
            <consortium name="The Broad Institute Genomics Platform"/>
            <consortium name="The Broad Institute Genome Sequencing Center for Infectious Disease"/>
            <person name="Wu L."/>
            <person name="Ma J."/>
        </authorList>
    </citation>
    <scope>NUCLEOTIDE SEQUENCE [LARGE SCALE GENOMIC DNA]</scope>
    <source>
        <strain evidence="3">YJ-61-S</strain>
    </source>
</reference>
<reference evidence="2" key="1">
    <citation type="journal article" date="2014" name="Int. J. Syst. Evol. Microbiol.">
        <title>Complete genome of a new Firmicutes species belonging to the dominant human colonic microbiota ('Ruminococcus bicirculans') reveals two chromosomes and a selective capacity to utilize plant glucans.</title>
        <authorList>
            <consortium name="NISC Comparative Sequencing Program"/>
            <person name="Wegmann U."/>
            <person name="Louis P."/>
            <person name="Goesmann A."/>
            <person name="Henrissat B."/>
            <person name="Duncan S.H."/>
            <person name="Flint H.J."/>
        </authorList>
    </citation>
    <scope>NUCLEOTIDE SEQUENCE</scope>
    <source>
        <strain evidence="2">CGMCC 1.16527</strain>
    </source>
</reference>
<evidence type="ECO:0000313" key="3">
    <source>
        <dbReference type="Proteomes" id="UP001596043"/>
    </source>
</evidence>
<accession>A0ABV9HXH9</accession>
<dbReference type="EMBL" id="JBHSFV010000006">
    <property type="protein sequence ID" value="MFC4634527.1"/>
    <property type="molecule type" value="Genomic_DNA"/>
</dbReference>
<protein>
    <submittedName>
        <fullName evidence="2">Uncharacterized protein</fullName>
    </submittedName>
</protein>
<comment type="caution">
    <text evidence="2">The sequence shown here is derived from an EMBL/GenBank/DDBJ whole genome shotgun (WGS) entry which is preliminary data.</text>
</comment>
<organism evidence="2 3">
    <name type="scientific">Dokdonia ponticola</name>
    <dbReference type="NCBI Taxonomy" id="2041041"/>
    <lineage>
        <taxon>Bacteria</taxon>
        <taxon>Pseudomonadati</taxon>
        <taxon>Bacteroidota</taxon>
        <taxon>Flavobacteriia</taxon>
        <taxon>Flavobacteriales</taxon>
        <taxon>Flavobacteriaceae</taxon>
        <taxon>Dokdonia</taxon>
    </lineage>
</organism>